<dbReference type="CDD" id="cd01099">
    <property type="entry name" value="PAN_AP_HGF"/>
    <property type="match status" value="2"/>
</dbReference>
<evidence type="ECO:0000313" key="4">
    <source>
        <dbReference type="Proteomes" id="UP000005237"/>
    </source>
</evidence>
<feature type="compositionally biased region" description="Low complexity" evidence="1">
    <location>
        <begin position="117"/>
        <end position="139"/>
    </location>
</feature>
<dbReference type="InterPro" id="IPR003609">
    <property type="entry name" value="Pan_app"/>
</dbReference>
<feature type="compositionally biased region" description="Low complexity" evidence="1">
    <location>
        <begin position="944"/>
        <end position="964"/>
    </location>
</feature>
<feature type="region of interest" description="Disordered" evidence="1">
    <location>
        <begin position="712"/>
        <end position="743"/>
    </location>
</feature>
<organism evidence="3 4">
    <name type="scientific">Caenorhabditis japonica</name>
    <dbReference type="NCBI Taxonomy" id="281687"/>
    <lineage>
        <taxon>Eukaryota</taxon>
        <taxon>Metazoa</taxon>
        <taxon>Ecdysozoa</taxon>
        <taxon>Nematoda</taxon>
        <taxon>Chromadorea</taxon>
        <taxon>Rhabditida</taxon>
        <taxon>Rhabditina</taxon>
        <taxon>Rhabditomorpha</taxon>
        <taxon>Rhabditoidea</taxon>
        <taxon>Rhabditidae</taxon>
        <taxon>Peloderinae</taxon>
        <taxon>Caenorhabditis</taxon>
    </lineage>
</organism>
<reference evidence="3" key="2">
    <citation type="submission" date="2022-06" db="UniProtKB">
        <authorList>
            <consortium name="EnsemblMetazoa"/>
        </authorList>
    </citation>
    <scope>IDENTIFICATION</scope>
    <source>
        <strain evidence="3">DF5081</strain>
    </source>
</reference>
<feature type="domain" description="Apple" evidence="2">
    <location>
        <begin position="198"/>
        <end position="276"/>
    </location>
</feature>
<sequence>MTKRWRLIFITRGEINLATVKECATFCSQREFCRSAVYNTRTKTCGISYEYTVACASRTQRFKEFELNSDEGSDLVQIACVDACRDNNKRKVPVGIITGEPNNGERRESNVITDPLTTSSVSSKISETSSSSLASSTKSNADRPRAEGYVTRLILANITGLQEGRTGSVEPLTLQQNDASVAKHGKGSGGNKEKGPVCYRTIRHRYLLGASFAEHDVDSVNDCRCLCAATHATNDEKYKCQSFQFRNKTCTLNRGNHLGQYDLIEQRKTLYQYVGCDPEILVETAASKCPNFKASRQVPEVETTTTKKPKVELITAATVEKEKEKEKEKKNKNKNKTTTVKPTTKNTKKVTTTTEQPTTEKPEKSELPTGNDVEESDNTPSEMIIKKNGCFEVIDDHLMVSVAGGLEHDVSVEECQCLCANSKKSGRYEFQCRSATYYHTEKDCILNLEDRVMKSKFFERQFTSLNVSYIGMTCDIDESLKSIESLAEAQCKTPIESTTVLPKKTLEAKKNGLKSDECYVELNDFVLEGTAIAVETSVTAEECKCKCAEGQKLYGEDCASFLYYYDSKTCLINKQNRFSNPEKFNFVPSVNQSRSYFEWVCANKDDARIKYLSDTCKVESEKVEGNLLNHESEPVEVKKDENMEKKQEDDNDTGRMKRLDEKEFLDKIEKVVENNENNEKNEKTEQTVNNKSEHILDKEEVLKKIEEVEASTEKVTTTTEEPTTITEEVTTTTEEVSTTTKKEEVEMKKVDEKVLMEKINEAVESLEKFESTTSEELISSTEQSTTTTAKLVLNKKKNTLKETKKPGDLDPDHGRNATVIMRKVNEKSLESLIKKQVAPEATTESLEIEEVKNDPAKVQMKKVKAEVLEKIANMEVTPGMLEEEIVTEEAPEAPAEKLQKPKKYSIPEAEGLEDDDVEEEVGDELSTGLEDATTRAAEPQVESETIAPETTPAEEVTTTTKPKASGVKTHKFDDKVDKSGMPLPRIATTTEPTTTTAGYPPAGRCSYSALYQTSFLGRRLLKAVRVKSPADCFAACYALRCRSANLIAQGDLHNCELYRDSLIDYRRPDMIGYDAATVYFDGINCDGNN</sequence>
<dbReference type="PROSITE" id="PS50948">
    <property type="entry name" value="PAN"/>
    <property type="match status" value="4"/>
</dbReference>
<keyword evidence="4" id="KW-1185">Reference proteome</keyword>
<feature type="compositionally biased region" description="Basic and acidic residues" evidence="1">
    <location>
        <begin position="320"/>
        <end position="329"/>
    </location>
</feature>
<feature type="region of interest" description="Disordered" evidence="1">
    <location>
        <begin position="888"/>
        <end position="999"/>
    </location>
</feature>
<feature type="compositionally biased region" description="Low complexity" evidence="1">
    <location>
        <begin position="987"/>
        <end position="999"/>
    </location>
</feature>
<feature type="domain" description="Apple" evidence="2">
    <location>
        <begin position="1005"/>
        <end position="1085"/>
    </location>
</feature>
<accession>A0A8R1DS43</accession>
<proteinExistence type="predicted"/>
<feature type="region of interest" description="Disordered" evidence="1">
    <location>
        <begin position="320"/>
        <end position="381"/>
    </location>
</feature>
<feature type="domain" description="Apple" evidence="2">
    <location>
        <begin position="390"/>
        <end position="474"/>
    </location>
</feature>
<dbReference type="SUPFAM" id="SSF57414">
    <property type="entry name" value="Hairpin loop containing domain-like"/>
    <property type="match status" value="3"/>
</dbReference>
<name>A0A8R1DS43_CAEJA</name>
<dbReference type="AlphaFoldDB" id="A0A8R1DS43"/>
<feature type="region of interest" description="Disordered" evidence="1">
    <location>
        <begin position="95"/>
        <end position="143"/>
    </location>
</feature>
<feature type="compositionally biased region" description="Acidic residues" evidence="1">
    <location>
        <begin position="910"/>
        <end position="923"/>
    </location>
</feature>
<evidence type="ECO:0000256" key="1">
    <source>
        <dbReference type="SAM" id="MobiDB-lite"/>
    </source>
</evidence>
<evidence type="ECO:0000259" key="2">
    <source>
        <dbReference type="PROSITE" id="PS50948"/>
    </source>
</evidence>
<feature type="region of interest" description="Disordered" evidence="1">
    <location>
        <begin position="631"/>
        <end position="654"/>
    </location>
</feature>
<dbReference type="EnsemblMetazoa" id="CJA10752.1">
    <property type="protein sequence ID" value="CJA10752.1"/>
    <property type="gene ID" value="WBGene00129956"/>
</dbReference>
<dbReference type="SMART" id="SM00473">
    <property type="entry name" value="PAN_AP"/>
    <property type="match status" value="5"/>
</dbReference>
<dbReference type="PANTHER" id="PTHR35193">
    <property type="entry name" value="MUCIN 13A, CELL SURFACE-ASSOCIATED-RELATED"/>
    <property type="match status" value="1"/>
</dbReference>
<feature type="compositionally biased region" description="Low complexity" evidence="1">
    <location>
        <begin position="336"/>
        <end position="357"/>
    </location>
</feature>
<dbReference type="Gene3D" id="3.50.4.10">
    <property type="entry name" value="Hepatocyte Growth Factor"/>
    <property type="match status" value="2"/>
</dbReference>
<dbReference type="PANTHER" id="PTHR35193:SF5">
    <property type="entry name" value="FLOCCULATION PROTEIN FLO11"/>
    <property type="match status" value="1"/>
</dbReference>
<feature type="domain" description="Apple" evidence="2">
    <location>
        <begin position="518"/>
        <end position="601"/>
    </location>
</feature>
<reference evidence="4" key="1">
    <citation type="submission" date="2010-08" db="EMBL/GenBank/DDBJ databases">
        <authorList>
            <consortium name="Caenorhabditis japonica Sequencing Consortium"/>
            <person name="Wilson R.K."/>
        </authorList>
    </citation>
    <scope>NUCLEOTIDE SEQUENCE [LARGE SCALE GENOMIC DNA]</scope>
    <source>
        <strain evidence="4">DF5081</strain>
    </source>
</reference>
<dbReference type="Pfam" id="PF00024">
    <property type="entry name" value="PAN_1"/>
    <property type="match status" value="5"/>
</dbReference>
<protein>
    <recommendedName>
        <fullName evidence="2">Apple domain-containing protein</fullName>
    </recommendedName>
</protein>
<dbReference type="Proteomes" id="UP000005237">
    <property type="component" value="Unassembled WGS sequence"/>
</dbReference>
<evidence type="ECO:0000313" key="3">
    <source>
        <dbReference type="EnsemblMetazoa" id="CJA10752.1"/>
    </source>
</evidence>
<feature type="compositionally biased region" description="Low complexity" evidence="1">
    <location>
        <begin position="713"/>
        <end position="739"/>
    </location>
</feature>